<sequence>MAKNLLKNPQWGRAISIESISLKKLLDFWELTENGGSQWKVEEMPGDCGSDWGLDGVTKYFATSFELCLKRQVIDLLAEDYSSEQLDAQPPVTVEELVRKSRGDALHTPSVSV</sequence>
<gene>
    <name evidence="2" type="ORF">JOQ06_026340</name>
</gene>
<keyword evidence="3" id="KW-1185">Reference proteome</keyword>
<dbReference type="GO" id="GO:0005737">
    <property type="term" value="C:cytoplasm"/>
    <property type="evidence" value="ECO:0007669"/>
    <property type="project" value="TreeGrafter"/>
</dbReference>
<dbReference type="GO" id="GO:0031146">
    <property type="term" value="P:SCF-dependent proteasomal ubiquitin-dependent protein catabolic process"/>
    <property type="evidence" value="ECO:0007669"/>
    <property type="project" value="TreeGrafter"/>
</dbReference>
<evidence type="ECO:0000259" key="1">
    <source>
        <dbReference type="PROSITE" id="PS51114"/>
    </source>
</evidence>
<dbReference type="Pfam" id="PF04300">
    <property type="entry name" value="FBA"/>
    <property type="match status" value="1"/>
</dbReference>
<dbReference type="GO" id="GO:0061630">
    <property type="term" value="F:ubiquitin protein ligase activity"/>
    <property type="evidence" value="ECO:0007669"/>
    <property type="project" value="TreeGrafter"/>
</dbReference>
<reference evidence="2" key="1">
    <citation type="submission" date="2022-11" db="EMBL/GenBank/DDBJ databases">
        <title>Chromosome-level genome of Pogonophryne albipinna.</title>
        <authorList>
            <person name="Jo E."/>
        </authorList>
    </citation>
    <scope>NUCLEOTIDE SEQUENCE</scope>
    <source>
        <strain evidence="2">SGF0006</strain>
        <tissue evidence="2">Muscle</tissue>
    </source>
</reference>
<dbReference type="GO" id="GO:0036503">
    <property type="term" value="P:ERAD pathway"/>
    <property type="evidence" value="ECO:0007669"/>
    <property type="project" value="TreeGrafter"/>
</dbReference>
<evidence type="ECO:0000313" key="2">
    <source>
        <dbReference type="EMBL" id="KAJ4919117.1"/>
    </source>
</evidence>
<dbReference type="GO" id="GO:0006516">
    <property type="term" value="P:glycoprotein catabolic process"/>
    <property type="evidence" value="ECO:0007669"/>
    <property type="project" value="TreeGrafter"/>
</dbReference>
<evidence type="ECO:0000313" key="3">
    <source>
        <dbReference type="Proteomes" id="UP001219934"/>
    </source>
</evidence>
<dbReference type="EMBL" id="JAPTMU010000339">
    <property type="protein sequence ID" value="KAJ4919117.1"/>
    <property type="molecule type" value="Genomic_DNA"/>
</dbReference>
<feature type="domain" description="FBA" evidence="1">
    <location>
        <begin position="4"/>
        <end position="113"/>
    </location>
</feature>
<dbReference type="PROSITE" id="PS51114">
    <property type="entry name" value="FBA"/>
    <property type="match status" value="1"/>
</dbReference>
<dbReference type="PANTHER" id="PTHR12125">
    <property type="entry name" value="F-BOX ONLY PROTEIN 6-LIKE PROTEIN"/>
    <property type="match status" value="1"/>
</dbReference>
<dbReference type="SUPFAM" id="SSF49785">
    <property type="entry name" value="Galactose-binding domain-like"/>
    <property type="match status" value="1"/>
</dbReference>
<name>A0AAD6A6G7_9TELE</name>
<dbReference type="PANTHER" id="PTHR12125:SF11">
    <property type="entry name" value="F-BOX ONLY PROTEIN 2"/>
    <property type="match status" value="1"/>
</dbReference>
<dbReference type="AlphaFoldDB" id="A0AAD6A6G7"/>
<dbReference type="InterPro" id="IPR039752">
    <property type="entry name" value="F-box_only"/>
</dbReference>
<organism evidence="2 3">
    <name type="scientific">Pogonophryne albipinna</name>
    <dbReference type="NCBI Taxonomy" id="1090488"/>
    <lineage>
        <taxon>Eukaryota</taxon>
        <taxon>Metazoa</taxon>
        <taxon>Chordata</taxon>
        <taxon>Craniata</taxon>
        <taxon>Vertebrata</taxon>
        <taxon>Euteleostomi</taxon>
        <taxon>Actinopterygii</taxon>
        <taxon>Neopterygii</taxon>
        <taxon>Teleostei</taxon>
        <taxon>Neoteleostei</taxon>
        <taxon>Acanthomorphata</taxon>
        <taxon>Eupercaria</taxon>
        <taxon>Perciformes</taxon>
        <taxon>Notothenioidei</taxon>
        <taxon>Pogonophryne</taxon>
    </lineage>
</organism>
<dbReference type="SMART" id="SM01198">
    <property type="entry name" value="FBA"/>
    <property type="match status" value="1"/>
</dbReference>
<dbReference type="Gene3D" id="2.60.120.260">
    <property type="entry name" value="Galactose-binding domain-like"/>
    <property type="match status" value="1"/>
</dbReference>
<protein>
    <recommendedName>
        <fullName evidence="1">FBA domain-containing protein</fullName>
    </recommendedName>
</protein>
<accession>A0AAD6A6G7</accession>
<proteinExistence type="predicted"/>
<dbReference type="InterPro" id="IPR008979">
    <property type="entry name" value="Galactose-bd-like_sf"/>
</dbReference>
<dbReference type="InterPro" id="IPR007397">
    <property type="entry name" value="F-box-assoc_dom"/>
</dbReference>
<dbReference type="GO" id="GO:0019005">
    <property type="term" value="C:SCF ubiquitin ligase complex"/>
    <property type="evidence" value="ECO:0007669"/>
    <property type="project" value="TreeGrafter"/>
</dbReference>
<comment type="caution">
    <text evidence="2">The sequence shown here is derived from an EMBL/GenBank/DDBJ whole genome shotgun (WGS) entry which is preliminary data.</text>
</comment>
<dbReference type="Proteomes" id="UP001219934">
    <property type="component" value="Unassembled WGS sequence"/>
</dbReference>